<evidence type="ECO:0000313" key="2">
    <source>
        <dbReference type="Proteomes" id="UP001497444"/>
    </source>
</evidence>
<evidence type="ECO:0000313" key="1">
    <source>
        <dbReference type="EMBL" id="CAK9250664.1"/>
    </source>
</evidence>
<reference evidence="1" key="1">
    <citation type="submission" date="2024-02" db="EMBL/GenBank/DDBJ databases">
        <authorList>
            <consortium name="ELIXIR-Norway"/>
            <consortium name="Elixir Norway"/>
        </authorList>
    </citation>
    <scope>NUCLEOTIDE SEQUENCE</scope>
</reference>
<evidence type="ECO:0008006" key="3">
    <source>
        <dbReference type="Google" id="ProtNLM"/>
    </source>
</evidence>
<sequence length="160" mass="18042">MGKLSKEVGTTFEKLFEVHCRQRQMAFIKIPDGCRRVSLGGLGVKLIPVKTPFDFFICKNGKSATVDCKTIDAALFKYSLCDQDQVNALTVTGEHIPSGYIIWFRETNRVVFFSVVLLRMLQQRTSLRDTDGLLLGDIDRFNPELILNLTVKPNTQGTLI</sequence>
<dbReference type="EMBL" id="CAXAQS010000214">
    <property type="protein sequence ID" value="CAK9250664.1"/>
    <property type="molecule type" value="Genomic_DNA"/>
</dbReference>
<name>A0ABP0V8D0_9BRYO</name>
<protein>
    <recommendedName>
        <fullName evidence="3">Holliday junction resolvase</fullName>
    </recommendedName>
</protein>
<organism evidence="1 2">
    <name type="scientific">Sphagnum jensenii</name>
    <dbReference type="NCBI Taxonomy" id="128206"/>
    <lineage>
        <taxon>Eukaryota</taxon>
        <taxon>Viridiplantae</taxon>
        <taxon>Streptophyta</taxon>
        <taxon>Embryophyta</taxon>
        <taxon>Bryophyta</taxon>
        <taxon>Sphagnophytina</taxon>
        <taxon>Sphagnopsida</taxon>
        <taxon>Sphagnales</taxon>
        <taxon>Sphagnaceae</taxon>
        <taxon>Sphagnum</taxon>
    </lineage>
</organism>
<dbReference type="InterPro" id="IPR011856">
    <property type="entry name" value="tRNA_endonuc-like_dom_sf"/>
</dbReference>
<dbReference type="Proteomes" id="UP001497444">
    <property type="component" value="Unassembled WGS sequence"/>
</dbReference>
<gene>
    <name evidence="1" type="ORF">CSSPJE1EN1_LOCUS26042</name>
</gene>
<accession>A0ABP0V8D0</accession>
<comment type="caution">
    <text evidence="1">The sequence shown here is derived from an EMBL/GenBank/DDBJ whole genome shotgun (WGS) entry which is preliminary data.</text>
</comment>
<proteinExistence type="predicted"/>
<keyword evidence="2" id="KW-1185">Reference proteome</keyword>
<dbReference type="Gene3D" id="3.40.1350.10">
    <property type="match status" value="1"/>
</dbReference>